<dbReference type="InterPro" id="IPR050266">
    <property type="entry name" value="AB_hydrolase_sf"/>
</dbReference>
<organism evidence="3 4">
    <name type="scientific">Photobacterium pectinilyticum</name>
    <dbReference type="NCBI Taxonomy" id="2906793"/>
    <lineage>
        <taxon>Bacteria</taxon>
        <taxon>Pseudomonadati</taxon>
        <taxon>Pseudomonadota</taxon>
        <taxon>Gammaproteobacteria</taxon>
        <taxon>Vibrionales</taxon>
        <taxon>Vibrionaceae</taxon>
        <taxon>Photobacterium</taxon>
    </lineage>
</organism>
<dbReference type="InterPro" id="IPR029058">
    <property type="entry name" value="AB_hydrolase_fold"/>
</dbReference>
<dbReference type="Proteomes" id="UP001524460">
    <property type="component" value="Unassembled WGS sequence"/>
</dbReference>
<sequence>MSPFPKNTNRPILLIRGLLREARHWGIFTEKLKAAFPQREIIAFDIAGNGSRHNEQSATHISDMVDDLHTQLTNYQAQSAQTTRAQMEKGDIDIIAISMGGMIALEWMQKFPQSIHSAILINASLSNYSPFTNRLKWQQYSNILRYFFLSEAKREALIFNMTTHLSSTEIIDSWVDWRHTNPVSASNALRQLYAASRYQYHGNPASQTLLIGSQNDALVDISCSKVLTKTWHIPLLIHPTAGHDLPTDDPDWLIDKVRLFYQRHS</sequence>
<dbReference type="PANTHER" id="PTHR43798">
    <property type="entry name" value="MONOACYLGLYCEROL LIPASE"/>
    <property type="match status" value="1"/>
</dbReference>
<keyword evidence="4" id="KW-1185">Reference proteome</keyword>
<keyword evidence="1 3" id="KW-0378">Hydrolase</keyword>
<reference evidence="3 4" key="1">
    <citation type="submission" date="2022-07" db="EMBL/GenBank/DDBJ databases">
        <title>Photobacterium pectinilyticum sp. nov., a marine bacterium isolated from surface seawater of Qingdao offshore.</title>
        <authorList>
            <person name="Wang X."/>
        </authorList>
    </citation>
    <scope>NUCLEOTIDE SEQUENCE [LARGE SCALE GENOMIC DNA]</scope>
    <source>
        <strain evidence="3 4">ZSDE20</strain>
    </source>
</reference>
<proteinExistence type="predicted"/>
<evidence type="ECO:0000259" key="2">
    <source>
        <dbReference type="Pfam" id="PF12697"/>
    </source>
</evidence>
<protein>
    <submittedName>
        <fullName evidence="3">Alpha/beta hydrolase</fullName>
    </submittedName>
</protein>
<dbReference type="Gene3D" id="3.40.50.1820">
    <property type="entry name" value="alpha/beta hydrolase"/>
    <property type="match status" value="1"/>
</dbReference>
<dbReference type="RefSeq" id="WP_255043140.1">
    <property type="nucleotide sequence ID" value="NZ_JANEYT010000030.1"/>
</dbReference>
<dbReference type="SUPFAM" id="SSF53474">
    <property type="entry name" value="alpha/beta-Hydrolases"/>
    <property type="match status" value="1"/>
</dbReference>
<evidence type="ECO:0000313" key="3">
    <source>
        <dbReference type="EMBL" id="MCQ1059109.1"/>
    </source>
</evidence>
<dbReference type="InterPro" id="IPR000073">
    <property type="entry name" value="AB_hydrolase_1"/>
</dbReference>
<dbReference type="EMBL" id="JANEYT010000030">
    <property type="protein sequence ID" value="MCQ1059109.1"/>
    <property type="molecule type" value="Genomic_DNA"/>
</dbReference>
<name>A0ABT1N7A0_9GAMM</name>
<gene>
    <name evidence="3" type="ORF">NHN17_13710</name>
</gene>
<comment type="caution">
    <text evidence="3">The sequence shown here is derived from an EMBL/GenBank/DDBJ whole genome shotgun (WGS) entry which is preliminary data.</text>
</comment>
<dbReference type="GO" id="GO:0016787">
    <property type="term" value="F:hydrolase activity"/>
    <property type="evidence" value="ECO:0007669"/>
    <property type="project" value="UniProtKB-KW"/>
</dbReference>
<feature type="domain" description="AB hydrolase-1" evidence="2">
    <location>
        <begin position="12"/>
        <end position="255"/>
    </location>
</feature>
<evidence type="ECO:0000256" key="1">
    <source>
        <dbReference type="ARBA" id="ARBA00022801"/>
    </source>
</evidence>
<dbReference type="PANTHER" id="PTHR43798:SF31">
    <property type="entry name" value="AB HYDROLASE SUPERFAMILY PROTEIN YCLE"/>
    <property type="match status" value="1"/>
</dbReference>
<dbReference type="Pfam" id="PF12697">
    <property type="entry name" value="Abhydrolase_6"/>
    <property type="match status" value="1"/>
</dbReference>
<accession>A0ABT1N7A0</accession>
<evidence type="ECO:0000313" key="4">
    <source>
        <dbReference type="Proteomes" id="UP001524460"/>
    </source>
</evidence>